<evidence type="ECO:0000313" key="2">
    <source>
        <dbReference type="Proteomes" id="UP000009229"/>
    </source>
</evidence>
<dbReference type="PROSITE" id="PS51257">
    <property type="entry name" value="PROKAR_LIPOPROTEIN"/>
    <property type="match status" value="1"/>
</dbReference>
<organism evidence="1 2">
    <name type="scientific">Desulfofundulus kuznetsovii (strain DSM 6115 / VKM B-1805 / 17)</name>
    <name type="common">Desulfotomaculum kuznetsovii</name>
    <dbReference type="NCBI Taxonomy" id="760568"/>
    <lineage>
        <taxon>Bacteria</taxon>
        <taxon>Bacillati</taxon>
        <taxon>Bacillota</taxon>
        <taxon>Clostridia</taxon>
        <taxon>Eubacteriales</taxon>
        <taxon>Peptococcaceae</taxon>
        <taxon>Desulfofundulus</taxon>
    </lineage>
</organism>
<dbReference type="KEGG" id="dku:Desku_1620"/>
<reference evidence="2" key="1">
    <citation type="submission" date="2011-05" db="EMBL/GenBank/DDBJ databases">
        <title>Complete sequence of Desulfotomaculum kuznetsovii DSM 6115.</title>
        <authorList>
            <person name="Lucas S."/>
            <person name="Han J."/>
            <person name="Lapidus A."/>
            <person name="Cheng J.-F."/>
            <person name="Goodwin L."/>
            <person name="Pitluck S."/>
            <person name="Peters L."/>
            <person name="Mikhailova N."/>
            <person name="Lu M."/>
            <person name="Saunders E."/>
            <person name="Han C."/>
            <person name="Tapia R."/>
            <person name="Land M."/>
            <person name="Hauser L."/>
            <person name="Kyrpides N."/>
            <person name="Ivanova N."/>
            <person name="Pagani I."/>
            <person name="Nazina T."/>
            <person name="Ivanova A."/>
            <person name="Parshina S."/>
            <person name="Kuever J."/>
            <person name="Muyzer G."/>
            <person name="Plugge C."/>
            <person name="Stams A."/>
            <person name="Woyke T."/>
        </authorList>
    </citation>
    <scope>NUCLEOTIDE SEQUENCE [LARGE SCALE GENOMIC DNA]</scope>
    <source>
        <strain evidence="2">DSM 6115 / VKM B-1805 / 17</strain>
    </source>
</reference>
<protein>
    <submittedName>
        <fullName evidence="1">Uncharacterized protein</fullName>
    </submittedName>
</protein>
<gene>
    <name evidence="1" type="ordered locus">Desku_1620</name>
</gene>
<dbReference type="AlphaFoldDB" id="A0AAU8PCR2"/>
<accession>A0AAU8PCR2</accession>
<evidence type="ECO:0000313" key="1">
    <source>
        <dbReference type="EMBL" id="AEG15200.1"/>
    </source>
</evidence>
<proteinExistence type="predicted"/>
<sequence length="114" mass="12453">MRSPWPGVNSLFGSGCGAIAPPAPIKPAYLPSPPIQVVLPDRPAGELESGGFALAERMFWGFDQAWDLTPTQAAKLETLFQTKGPVLVRTRRGWYSAGEWAEWLGDRPATETQQ</sequence>
<name>A0AAU8PCR2_DESK7</name>
<dbReference type="Proteomes" id="UP000009229">
    <property type="component" value="Chromosome"/>
</dbReference>
<dbReference type="EMBL" id="CP002770">
    <property type="protein sequence ID" value="AEG15200.1"/>
    <property type="molecule type" value="Genomic_DNA"/>
</dbReference>
<keyword evidence="2" id="KW-1185">Reference proteome</keyword>